<keyword evidence="2" id="KW-0238">DNA-binding</keyword>
<evidence type="ECO:0000256" key="2">
    <source>
        <dbReference type="ARBA" id="ARBA00023125"/>
    </source>
</evidence>
<evidence type="ECO:0000313" key="6">
    <source>
        <dbReference type="Proteomes" id="UP001595665"/>
    </source>
</evidence>
<evidence type="ECO:0000313" key="5">
    <source>
        <dbReference type="EMBL" id="MFC3458184.1"/>
    </source>
</evidence>
<reference evidence="6" key="1">
    <citation type="journal article" date="2019" name="Int. J. Syst. Evol. Microbiol.">
        <title>The Global Catalogue of Microorganisms (GCM) 10K type strain sequencing project: providing services to taxonomists for standard genome sequencing and annotation.</title>
        <authorList>
            <consortium name="The Broad Institute Genomics Platform"/>
            <consortium name="The Broad Institute Genome Sequencing Center for Infectious Disease"/>
            <person name="Wu L."/>
            <person name="Ma J."/>
        </authorList>
    </citation>
    <scope>NUCLEOTIDE SEQUENCE [LARGE SCALE GENOMIC DNA]</scope>
    <source>
        <strain evidence="6">CCM 7480</strain>
    </source>
</reference>
<comment type="caution">
    <text evidence="5">The sequence shown here is derived from an EMBL/GenBank/DDBJ whole genome shotgun (WGS) entry which is preliminary data.</text>
</comment>
<keyword evidence="3" id="KW-0804">Transcription</keyword>
<accession>A0ABV7PG86</accession>
<dbReference type="RefSeq" id="WP_379734639.1">
    <property type="nucleotide sequence ID" value="NZ_JBHRVV010000001.1"/>
</dbReference>
<evidence type="ECO:0000256" key="3">
    <source>
        <dbReference type="ARBA" id="ARBA00023163"/>
    </source>
</evidence>
<dbReference type="Pfam" id="PF14525">
    <property type="entry name" value="AraC_binding_2"/>
    <property type="match status" value="1"/>
</dbReference>
<dbReference type="InterPro" id="IPR050204">
    <property type="entry name" value="AraC_XylS_family_regulators"/>
</dbReference>
<dbReference type="PANTHER" id="PTHR46796">
    <property type="entry name" value="HTH-TYPE TRANSCRIPTIONAL ACTIVATOR RHAS-RELATED"/>
    <property type="match status" value="1"/>
</dbReference>
<feature type="domain" description="HTH araC/xylS-type" evidence="4">
    <location>
        <begin position="222"/>
        <end position="323"/>
    </location>
</feature>
<protein>
    <submittedName>
        <fullName evidence="5">Helix-turn-helix domain-containing protein</fullName>
    </submittedName>
</protein>
<dbReference type="EMBL" id="JBHRVV010000001">
    <property type="protein sequence ID" value="MFC3458184.1"/>
    <property type="molecule type" value="Genomic_DNA"/>
</dbReference>
<name>A0ABV7PG86_9BURK</name>
<dbReference type="Proteomes" id="UP001595665">
    <property type="component" value="Unassembled WGS sequence"/>
</dbReference>
<dbReference type="PROSITE" id="PS01124">
    <property type="entry name" value="HTH_ARAC_FAMILY_2"/>
    <property type="match status" value="1"/>
</dbReference>
<keyword evidence="1" id="KW-0805">Transcription regulation</keyword>
<dbReference type="Gene3D" id="1.10.10.60">
    <property type="entry name" value="Homeodomain-like"/>
    <property type="match status" value="1"/>
</dbReference>
<keyword evidence="6" id="KW-1185">Reference proteome</keyword>
<proteinExistence type="predicted"/>
<dbReference type="Pfam" id="PF12833">
    <property type="entry name" value="HTH_18"/>
    <property type="match status" value="1"/>
</dbReference>
<dbReference type="InterPro" id="IPR009057">
    <property type="entry name" value="Homeodomain-like_sf"/>
</dbReference>
<dbReference type="PANTHER" id="PTHR46796:SF6">
    <property type="entry name" value="ARAC SUBFAMILY"/>
    <property type="match status" value="1"/>
</dbReference>
<dbReference type="SMART" id="SM00342">
    <property type="entry name" value="HTH_ARAC"/>
    <property type="match status" value="1"/>
</dbReference>
<sequence length="329" mass="35245">MRARSPCDSPCTTHASTAPVAPGDRLSYWDRYNAAALVGLRTTSPSPGGLLARQTNVALAAMRLADIAGNAHAIERSARLAGMYPKDAVFACHLVQGTAVFIQGGEQFALAAGDTIVYDTRRPYTLAFLSDMRQFLVDIPAAELDAYWGLRVDDLPLTIAPHGGVGAALGAELRRTLRGYLRAPTPESSITLPACTHTVLRTMAQSRLRGPDALPQSLLHVLAARMHVARRLRDPDLSPHDVARATGVSVRHLNRLFAREGSSLAEHIWAQRAAMAYRDLVHPGAQPAAIGEIALRWGFSSPAHFSRTIAAAYGAAPSALRRKAQGEAA</sequence>
<evidence type="ECO:0000259" key="4">
    <source>
        <dbReference type="PROSITE" id="PS01124"/>
    </source>
</evidence>
<organism evidence="5 6">
    <name type="scientific">Massilia haematophila</name>
    <dbReference type="NCBI Taxonomy" id="457923"/>
    <lineage>
        <taxon>Bacteria</taxon>
        <taxon>Pseudomonadati</taxon>
        <taxon>Pseudomonadota</taxon>
        <taxon>Betaproteobacteria</taxon>
        <taxon>Burkholderiales</taxon>
        <taxon>Oxalobacteraceae</taxon>
        <taxon>Telluria group</taxon>
        <taxon>Massilia</taxon>
    </lineage>
</organism>
<dbReference type="InterPro" id="IPR035418">
    <property type="entry name" value="AraC-bd_2"/>
</dbReference>
<evidence type="ECO:0000256" key="1">
    <source>
        <dbReference type="ARBA" id="ARBA00023015"/>
    </source>
</evidence>
<gene>
    <name evidence="5" type="ORF">ACFOPH_07995</name>
</gene>
<dbReference type="InterPro" id="IPR018060">
    <property type="entry name" value="HTH_AraC"/>
</dbReference>
<dbReference type="SUPFAM" id="SSF46689">
    <property type="entry name" value="Homeodomain-like"/>
    <property type="match status" value="1"/>
</dbReference>